<dbReference type="Gramene" id="CDF35939">
    <property type="protein sequence ID" value="CDF35939"/>
    <property type="gene ID" value="CHC_T00004320001"/>
</dbReference>
<evidence type="ECO:0000313" key="2">
    <source>
        <dbReference type="EMBL" id="CDF35939.1"/>
    </source>
</evidence>
<feature type="region of interest" description="Disordered" evidence="1">
    <location>
        <begin position="156"/>
        <end position="189"/>
    </location>
</feature>
<feature type="compositionally biased region" description="Polar residues" evidence="1">
    <location>
        <begin position="167"/>
        <end position="189"/>
    </location>
</feature>
<feature type="compositionally biased region" description="Basic and acidic residues" evidence="1">
    <location>
        <begin position="394"/>
        <end position="403"/>
    </location>
</feature>
<dbReference type="AlphaFoldDB" id="R7QCZ8"/>
<organism evidence="2 3">
    <name type="scientific">Chondrus crispus</name>
    <name type="common">Carrageen Irish moss</name>
    <name type="synonym">Polymorpha crispa</name>
    <dbReference type="NCBI Taxonomy" id="2769"/>
    <lineage>
        <taxon>Eukaryota</taxon>
        <taxon>Rhodophyta</taxon>
        <taxon>Florideophyceae</taxon>
        <taxon>Rhodymeniophycidae</taxon>
        <taxon>Gigartinales</taxon>
        <taxon>Gigartinaceae</taxon>
        <taxon>Chondrus</taxon>
    </lineage>
</organism>
<feature type="compositionally biased region" description="Polar residues" evidence="1">
    <location>
        <begin position="67"/>
        <end position="76"/>
    </location>
</feature>
<protein>
    <submittedName>
        <fullName evidence="2">Uncharacterized protein</fullName>
    </submittedName>
</protein>
<feature type="region of interest" description="Disordered" evidence="1">
    <location>
        <begin position="353"/>
        <end position="476"/>
    </location>
</feature>
<proteinExistence type="predicted"/>
<dbReference type="Proteomes" id="UP000012073">
    <property type="component" value="Unassembled WGS sequence"/>
</dbReference>
<accession>R7QCZ8</accession>
<sequence length="476" mass="52711">MDKYTRKTKPRTARSSQPGGTPLYRLPPSHNVTPAPPALVGPVLPARVSTPDHVSPPATQERDEQVSRPTSTSLSQKPRKRFRKKVNGLFGDQTDLKRRMSKLLRETDTTALLRDDESDLTQSNLPHQPAFQPPVAVLPSPETVVRKLNEVARRSKCVPPGEKAHHTTSSPSHTVAKETSLNPSTSLDSFDSPEFVATASRALGSPARLRAVLKSMGRLSPRSNERFIDELQLGLTPTPAASQEQEFENAVLEDITEKIEPPEIPSVDSSELETENRPALLSMSPVSVERTAAPAVLRRKVRRLDRGYRSADVLRARLQGSTLSEIAASPTSRRRGEKATRWRTKIRRLDLGEGDDVVDSHQPKRQRSAASRVESQEESDGIYSDGAPPKKRKVREESERDERAENEDTYNASDPLAILVDAAAAEEQKQRKFERGGKDSSSNRTEGGTVGAGQKSSKERRRKRKSTSRQRVLVSD</sequence>
<feature type="compositionally biased region" description="Basic residues" evidence="1">
    <location>
        <begin position="458"/>
        <end position="468"/>
    </location>
</feature>
<name>R7QCZ8_CHOCR</name>
<gene>
    <name evidence="2" type="ORF">CHC_T00004320001</name>
</gene>
<evidence type="ECO:0000256" key="1">
    <source>
        <dbReference type="SAM" id="MobiDB-lite"/>
    </source>
</evidence>
<dbReference type="RefSeq" id="XP_005715758.1">
    <property type="nucleotide sequence ID" value="XM_005715701.1"/>
</dbReference>
<feature type="compositionally biased region" description="Basic and acidic residues" evidence="1">
    <location>
        <begin position="426"/>
        <end position="438"/>
    </location>
</feature>
<keyword evidence="3" id="KW-1185">Reference proteome</keyword>
<reference evidence="3" key="1">
    <citation type="journal article" date="2013" name="Proc. Natl. Acad. Sci. U.S.A.">
        <title>Genome structure and metabolic features in the red seaweed Chondrus crispus shed light on evolution of the Archaeplastida.</title>
        <authorList>
            <person name="Collen J."/>
            <person name="Porcel B."/>
            <person name="Carre W."/>
            <person name="Ball S.G."/>
            <person name="Chaparro C."/>
            <person name="Tonon T."/>
            <person name="Barbeyron T."/>
            <person name="Michel G."/>
            <person name="Noel B."/>
            <person name="Valentin K."/>
            <person name="Elias M."/>
            <person name="Artiguenave F."/>
            <person name="Arun A."/>
            <person name="Aury J.M."/>
            <person name="Barbosa-Neto J.F."/>
            <person name="Bothwell J.H."/>
            <person name="Bouget F.Y."/>
            <person name="Brillet L."/>
            <person name="Cabello-Hurtado F."/>
            <person name="Capella-Gutierrez S."/>
            <person name="Charrier B."/>
            <person name="Cladiere L."/>
            <person name="Cock J.M."/>
            <person name="Coelho S.M."/>
            <person name="Colleoni C."/>
            <person name="Czjzek M."/>
            <person name="Da Silva C."/>
            <person name="Delage L."/>
            <person name="Denoeud F."/>
            <person name="Deschamps P."/>
            <person name="Dittami S.M."/>
            <person name="Gabaldon T."/>
            <person name="Gachon C.M."/>
            <person name="Groisillier A."/>
            <person name="Herve C."/>
            <person name="Jabbari K."/>
            <person name="Katinka M."/>
            <person name="Kloareg B."/>
            <person name="Kowalczyk N."/>
            <person name="Labadie K."/>
            <person name="Leblanc C."/>
            <person name="Lopez P.J."/>
            <person name="McLachlan D.H."/>
            <person name="Meslet-Cladiere L."/>
            <person name="Moustafa A."/>
            <person name="Nehr Z."/>
            <person name="Nyvall Collen P."/>
            <person name="Panaud O."/>
            <person name="Partensky F."/>
            <person name="Poulain J."/>
            <person name="Rensing S.A."/>
            <person name="Rousvoal S."/>
            <person name="Samson G."/>
            <person name="Symeonidi A."/>
            <person name="Weissenbach J."/>
            <person name="Zambounis A."/>
            <person name="Wincker P."/>
            <person name="Boyen C."/>
        </authorList>
    </citation>
    <scope>NUCLEOTIDE SEQUENCE [LARGE SCALE GENOMIC DNA]</scope>
    <source>
        <strain evidence="3">cv. Stackhouse</strain>
    </source>
</reference>
<feature type="compositionally biased region" description="Basic residues" evidence="1">
    <location>
        <begin position="1"/>
        <end position="12"/>
    </location>
</feature>
<dbReference type="EMBL" id="HG001752">
    <property type="protein sequence ID" value="CDF35939.1"/>
    <property type="molecule type" value="Genomic_DNA"/>
</dbReference>
<feature type="region of interest" description="Disordered" evidence="1">
    <location>
        <begin position="1"/>
        <end position="85"/>
    </location>
</feature>
<dbReference type="GeneID" id="17323474"/>
<evidence type="ECO:0000313" key="3">
    <source>
        <dbReference type="Proteomes" id="UP000012073"/>
    </source>
</evidence>
<dbReference type="KEGG" id="ccp:CHC_T00004320001"/>